<dbReference type="Proteomes" id="UP001066276">
    <property type="component" value="Chromosome 5"/>
</dbReference>
<feature type="compositionally biased region" description="Basic and acidic residues" evidence="1">
    <location>
        <begin position="16"/>
        <end position="31"/>
    </location>
</feature>
<feature type="compositionally biased region" description="Basic and acidic residues" evidence="1">
    <location>
        <begin position="106"/>
        <end position="123"/>
    </location>
</feature>
<dbReference type="AlphaFoldDB" id="A0AAV7RYS6"/>
<gene>
    <name evidence="2" type="ORF">NDU88_009553</name>
</gene>
<comment type="caution">
    <text evidence="2">The sequence shown here is derived from an EMBL/GenBank/DDBJ whole genome shotgun (WGS) entry which is preliminary data.</text>
</comment>
<protein>
    <submittedName>
        <fullName evidence="2">Uncharacterized protein</fullName>
    </submittedName>
</protein>
<evidence type="ECO:0000256" key="1">
    <source>
        <dbReference type="SAM" id="MobiDB-lite"/>
    </source>
</evidence>
<keyword evidence="3" id="KW-1185">Reference proteome</keyword>
<evidence type="ECO:0000313" key="2">
    <source>
        <dbReference type="EMBL" id="KAJ1156836.1"/>
    </source>
</evidence>
<organism evidence="2 3">
    <name type="scientific">Pleurodeles waltl</name>
    <name type="common">Iberian ribbed newt</name>
    <dbReference type="NCBI Taxonomy" id="8319"/>
    <lineage>
        <taxon>Eukaryota</taxon>
        <taxon>Metazoa</taxon>
        <taxon>Chordata</taxon>
        <taxon>Craniata</taxon>
        <taxon>Vertebrata</taxon>
        <taxon>Euteleostomi</taxon>
        <taxon>Amphibia</taxon>
        <taxon>Batrachia</taxon>
        <taxon>Caudata</taxon>
        <taxon>Salamandroidea</taxon>
        <taxon>Salamandridae</taxon>
        <taxon>Pleurodelinae</taxon>
        <taxon>Pleurodeles</taxon>
    </lineage>
</organism>
<dbReference type="EMBL" id="JANPWB010000009">
    <property type="protein sequence ID" value="KAJ1156836.1"/>
    <property type="molecule type" value="Genomic_DNA"/>
</dbReference>
<reference evidence="2" key="1">
    <citation type="journal article" date="2022" name="bioRxiv">
        <title>Sequencing and chromosome-scale assembly of the giantPleurodeles waltlgenome.</title>
        <authorList>
            <person name="Brown T."/>
            <person name="Elewa A."/>
            <person name="Iarovenko S."/>
            <person name="Subramanian E."/>
            <person name="Araus A.J."/>
            <person name="Petzold A."/>
            <person name="Susuki M."/>
            <person name="Suzuki K.-i.T."/>
            <person name="Hayashi T."/>
            <person name="Toyoda A."/>
            <person name="Oliveira C."/>
            <person name="Osipova E."/>
            <person name="Leigh N.D."/>
            <person name="Simon A."/>
            <person name="Yun M.H."/>
        </authorList>
    </citation>
    <scope>NUCLEOTIDE SEQUENCE</scope>
    <source>
        <strain evidence="2">20211129_DDA</strain>
        <tissue evidence="2">Liver</tissue>
    </source>
</reference>
<feature type="region of interest" description="Disordered" evidence="1">
    <location>
        <begin position="103"/>
        <end position="123"/>
    </location>
</feature>
<proteinExistence type="predicted"/>
<evidence type="ECO:0000313" key="3">
    <source>
        <dbReference type="Proteomes" id="UP001066276"/>
    </source>
</evidence>
<sequence>MRRSAPHPAAGALHEAGAERELCEAGARSHDALGTGASQPPETSTAMPPQGEGNKNRQKLREELGALKKEKKKKRRRDFAFPSQWGPTYYPVHVCPLTPPLPMHPADNEEGQRTRETVKHQEPRRSMERQVCLLTTSYTLLLDTLPYLLDIACLPPHVMRPAMKESLVGTISMCESAPTITI</sequence>
<feature type="compositionally biased region" description="Polar residues" evidence="1">
    <location>
        <begin position="36"/>
        <end position="47"/>
    </location>
</feature>
<feature type="region of interest" description="Disordered" evidence="1">
    <location>
        <begin position="1"/>
        <end position="60"/>
    </location>
</feature>
<accession>A0AAV7RYS6</accession>
<name>A0AAV7RYS6_PLEWA</name>